<dbReference type="Proteomes" id="UP001212042">
    <property type="component" value="Unassembled WGS sequence"/>
</dbReference>
<dbReference type="SUPFAM" id="SSF47413">
    <property type="entry name" value="lambda repressor-like DNA-binding domains"/>
    <property type="match status" value="1"/>
</dbReference>
<reference evidence="1 2" key="1">
    <citation type="submission" date="2023-01" db="EMBL/GenBank/DDBJ databases">
        <title>Pseudomonas SA3-5T sp. nov., isolated from tidal flat sediment.</title>
        <authorList>
            <person name="Kim H.S."/>
            <person name="Kim J.-S."/>
            <person name="Suh M.K."/>
            <person name="Eom M.K."/>
            <person name="Lee J.-S."/>
        </authorList>
    </citation>
    <scope>NUCLEOTIDE SEQUENCE [LARGE SCALE GENOMIC DNA]</scope>
    <source>
        <strain evidence="1 2">SA3-5</strain>
    </source>
</reference>
<evidence type="ECO:0000313" key="2">
    <source>
        <dbReference type="Proteomes" id="UP001212042"/>
    </source>
</evidence>
<proteinExistence type="predicted"/>
<evidence type="ECO:0000313" key="1">
    <source>
        <dbReference type="EMBL" id="MDA7086642.1"/>
    </source>
</evidence>
<gene>
    <name evidence="1" type="ORF">PH586_09655</name>
</gene>
<protein>
    <recommendedName>
        <fullName evidence="3">HTH cro/C1-type domain-containing protein</fullName>
    </recommendedName>
</protein>
<dbReference type="InterPro" id="IPR010982">
    <property type="entry name" value="Lambda_DNA-bd_dom_sf"/>
</dbReference>
<sequence>MLVMDTSTCLVDQYSTSMVANYSAWPSEASAPIAFQVADLYKQEDIYTSFIRKKSFTVYINSELFDPKFELYRALDSVLSANDEKYGEAGKPLPFSNRLTSVQDQLSLSITQVAELFGVTRKSVYDWYDDKSMPRAATVNRAEILLDIIKESPQDIDLSRLKTVWNIPTSGRSFLAVLNDESLSVGELKSFALEKIVELSPRLGQATNRSIDMRQGTSHLIDVDRSTDV</sequence>
<accession>A0ABT4XEM8</accession>
<evidence type="ECO:0008006" key="3">
    <source>
        <dbReference type="Google" id="ProtNLM"/>
    </source>
</evidence>
<dbReference type="EMBL" id="JAQJZJ010000004">
    <property type="protein sequence ID" value="MDA7086642.1"/>
    <property type="molecule type" value="Genomic_DNA"/>
</dbReference>
<comment type="caution">
    <text evidence="1">The sequence shown here is derived from an EMBL/GenBank/DDBJ whole genome shotgun (WGS) entry which is preliminary data.</text>
</comment>
<name>A0ABT4XEM8_9PSED</name>
<keyword evidence="2" id="KW-1185">Reference proteome</keyword>
<dbReference type="RefSeq" id="WP_271347556.1">
    <property type="nucleotide sequence ID" value="NZ_JAQJZJ010000004.1"/>
</dbReference>
<organism evidence="1 2">
    <name type="scientific">Pseudomonas aestuarii</name>
    <dbReference type="NCBI Taxonomy" id="3018340"/>
    <lineage>
        <taxon>Bacteria</taxon>
        <taxon>Pseudomonadati</taxon>
        <taxon>Pseudomonadota</taxon>
        <taxon>Gammaproteobacteria</taxon>
        <taxon>Pseudomonadales</taxon>
        <taxon>Pseudomonadaceae</taxon>
        <taxon>Pseudomonas</taxon>
    </lineage>
</organism>